<sequence>MRIFARMHQLPPRLAAGAFILNSGFTKAGADEEAAKSTHGTAVSAYPFLRGVDPVAFTRMLSKTEMALGAALLTPAVPSLVAGAALTGFAGGLVGLYLRLPALRRPHSVRPSEQGLGIAKDVWLLAIGLGLVIEEWRACRRD</sequence>
<keyword evidence="1" id="KW-0472">Membrane</keyword>
<dbReference type="Proteomes" id="UP000295302">
    <property type="component" value="Unassembled WGS sequence"/>
</dbReference>
<feature type="transmembrane region" description="Helical" evidence="1">
    <location>
        <begin position="76"/>
        <end position="98"/>
    </location>
</feature>
<proteinExistence type="predicted"/>
<evidence type="ECO:0000313" key="3">
    <source>
        <dbReference type="Proteomes" id="UP000295302"/>
    </source>
</evidence>
<gene>
    <name evidence="2" type="ORF">E1286_41400</name>
</gene>
<comment type="caution">
    <text evidence="2">The sequence shown here is derived from an EMBL/GenBank/DDBJ whole genome shotgun (WGS) entry which is preliminary data.</text>
</comment>
<name>A0A4R4XSA7_9ACTN</name>
<dbReference type="EMBL" id="SMKQ01000244">
    <property type="protein sequence ID" value="TDD34004.1"/>
    <property type="molecule type" value="Genomic_DNA"/>
</dbReference>
<reference evidence="2 3" key="1">
    <citation type="submission" date="2019-03" db="EMBL/GenBank/DDBJ databases">
        <title>Draft genome sequences of novel Actinobacteria.</title>
        <authorList>
            <person name="Sahin N."/>
            <person name="Ay H."/>
            <person name="Saygin H."/>
        </authorList>
    </citation>
    <scope>NUCLEOTIDE SEQUENCE [LARGE SCALE GENOMIC DNA]</scope>
    <source>
        <strain evidence="2 3">CH32</strain>
    </source>
</reference>
<keyword evidence="1" id="KW-0812">Transmembrane</keyword>
<keyword evidence="3" id="KW-1185">Reference proteome</keyword>
<accession>A0A4R4XSA7</accession>
<evidence type="ECO:0000256" key="1">
    <source>
        <dbReference type="SAM" id="Phobius"/>
    </source>
</evidence>
<dbReference type="AlphaFoldDB" id="A0A4R4XSA7"/>
<organism evidence="2 3">
    <name type="scientific">Nonomuraea terrae</name>
    <dbReference type="NCBI Taxonomy" id="2530383"/>
    <lineage>
        <taxon>Bacteria</taxon>
        <taxon>Bacillati</taxon>
        <taxon>Actinomycetota</taxon>
        <taxon>Actinomycetes</taxon>
        <taxon>Streptosporangiales</taxon>
        <taxon>Streptosporangiaceae</taxon>
        <taxon>Nonomuraea</taxon>
    </lineage>
</organism>
<protein>
    <recommendedName>
        <fullName evidence="4">DoxX family membrane protein</fullName>
    </recommendedName>
</protein>
<keyword evidence="1" id="KW-1133">Transmembrane helix</keyword>
<evidence type="ECO:0008006" key="4">
    <source>
        <dbReference type="Google" id="ProtNLM"/>
    </source>
</evidence>
<dbReference type="RefSeq" id="WP_132621897.1">
    <property type="nucleotide sequence ID" value="NZ_SMKQ01000244.1"/>
</dbReference>
<dbReference type="OrthoDB" id="3267263at2"/>
<evidence type="ECO:0000313" key="2">
    <source>
        <dbReference type="EMBL" id="TDD34004.1"/>
    </source>
</evidence>